<dbReference type="AlphaFoldDB" id="A0AAD4UC22"/>
<protein>
    <recommendedName>
        <fullName evidence="5">AIG1-type G domain-containing protein</fullName>
    </recommendedName>
</protein>
<evidence type="ECO:0000313" key="6">
    <source>
        <dbReference type="EMBL" id="KAI4543308.1"/>
    </source>
</evidence>
<evidence type="ECO:0000259" key="5">
    <source>
        <dbReference type="PROSITE" id="PS51720"/>
    </source>
</evidence>
<dbReference type="InterPro" id="IPR006703">
    <property type="entry name" value="G_AIG1"/>
</dbReference>
<organism evidence="6 7">
    <name type="scientific">Ovis ammon polii</name>
    <dbReference type="NCBI Taxonomy" id="230172"/>
    <lineage>
        <taxon>Eukaryota</taxon>
        <taxon>Metazoa</taxon>
        <taxon>Chordata</taxon>
        <taxon>Craniata</taxon>
        <taxon>Vertebrata</taxon>
        <taxon>Euteleostomi</taxon>
        <taxon>Mammalia</taxon>
        <taxon>Eutheria</taxon>
        <taxon>Laurasiatheria</taxon>
        <taxon>Artiodactyla</taxon>
        <taxon>Ruminantia</taxon>
        <taxon>Pecora</taxon>
        <taxon>Bovidae</taxon>
        <taxon>Caprinae</taxon>
        <taxon>Ovis</taxon>
    </lineage>
</organism>
<accession>A0AAD4UC22</accession>
<gene>
    <name evidence="6" type="ORF">MG293_006102</name>
</gene>
<dbReference type="EMBL" id="JAKZEL010000005">
    <property type="protein sequence ID" value="KAI4543308.1"/>
    <property type="molecule type" value="Genomic_DNA"/>
</dbReference>
<keyword evidence="2" id="KW-0547">Nucleotide-binding</keyword>
<dbReference type="PANTHER" id="PTHR10903:SF7">
    <property type="entry name" value="GTPASE IMAP FAMILY MEMBER 2"/>
    <property type="match status" value="1"/>
</dbReference>
<feature type="domain" description="AIG1-type G" evidence="5">
    <location>
        <begin position="183"/>
        <end position="386"/>
    </location>
</feature>
<dbReference type="SUPFAM" id="SSF52540">
    <property type="entry name" value="P-loop containing nucleoside triphosphate hydrolases"/>
    <property type="match status" value="3"/>
</dbReference>
<evidence type="ECO:0000256" key="2">
    <source>
        <dbReference type="ARBA" id="ARBA00022741"/>
    </source>
</evidence>
<dbReference type="Proteomes" id="UP001214576">
    <property type="component" value="Unassembled WGS sequence"/>
</dbReference>
<evidence type="ECO:0000313" key="7">
    <source>
        <dbReference type="Proteomes" id="UP001214576"/>
    </source>
</evidence>
<name>A0AAD4UC22_OVIAM</name>
<feature type="domain" description="AIG1-type G" evidence="5">
    <location>
        <begin position="471"/>
        <end position="675"/>
    </location>
</feature>
<dbReference type="Gene3D" id="3.40.50.300">
    <property type="entry name" value="P-loop containing nucleotide triphosphate hydrolases"/>
    <property type="match status" value="4"/>
</dbReference>
<reference evidence="6" key="1">
    <citation type="submission" date="2022-03" db="EMBL/GenBank/DDBJ databases">
        <title>Genomic analyses of argali, domestic sheep and their hybrids provide insights into chromosomal evolution, heterosis and genetic basis of agronomic traits.</title>
        <authorList>
            <person name="Li M."/>
        </authorList>
    </citation>
    <scope>NUCLEOTIDE SEQUENCE</scope>
    <source>
        <strain evidence="6">CAU-MHL-2022a</strain>
        <tissue evidence="6">Skin</tissue>
    </source>
</reference>
<keyword evidence="3" id="KW-0342">GTP-binding</keyword>
<keyword evidence="4" id="KW-0175">Coiled coil</keyword>
<sequence>MKYMIILFTHKEWLGDQGLSDFLKDADVNLRSLLQECGERCYAISNCRSTEEAEKEAQVQELVELIDKMVQNNQGAYFSNPIYKGTFENLRKLEEVLKRDADQLIIEIQKVEKECAQACEKIIQEKDNKIKSLNMEYEEKLRNIRKEAQDNIFSHVYGTAMGQNEGSPSGPHTKSHPAHCARGSELRIILVGKTGTGKSATGNSILQKPAFESRLSARSLTQTCSESRGSWGDREVVVIDTPDMFCGKDLSDSLYQEVQRCYLLSAPGPHVLLLVTQLGRFTTEDQQAVQGVKEIFGEGAMKHTVIVFTRKEDLEGGSLRDYIQGSDNRALSELVAACGGRVCAFDNRATGSIRDDQVKELMDLTESLGTVERGDHYTNRLYSLLTQSDCGPVQSEERLQDVKRSLVKYMEIQRRGTIMAKANCLRKALIQAVLCMASRRPGDRDILLSDPEAYRPPVPTGFQEFRSALQERRLRLLLAGRSGTGKSATGNSILQRKHFLSRLAATAVTSACATGSCRWASWDVEVLDTPDLFSPEVAQADPGFEERGRCYLLSAPGPHAVLLVTQLGRFTAQDLRAWRGVKALFGAGIAARTIVVFTRREDLEGGSLQQYVRDTDNRALRELVAECGGRCCAFNNQAADGEREAQVRELMRLVEELVRDHGGAPYTNDVYRLAQTLGGLSPEERLRRVAERLAAHAPSWPERWPLAGLWRWPKKLMEGLQRSRYGTMAEGGIEHQGFEPSSSLRIILVGKTGSGRSATGNSILCQPVFESKLGAQSVTRKCQRATGMWNGRTILVVDTPPIFEAGAQDQEMYENIGACYLLSVPGPHVLLLVTQLGRFTEQDVVAATRVKEVFGVGAERHMVILFTHKEDLAGGSLDEYVANTDNLRLRSLVRECGRRYCAFNNRASGDEQREQLAQLMAVIEGLEREHQGAFLTNELFFDAQMLRQMGGGAHGEGQRHYLDKVNDELSVMPKLIVHVPAGDKGVVYLNSAIP</sequence>
<dbReference type="Pfam" id="PF04548">
    <property type="entry name" value="AIG1"/>
    <property type="match status" value="4"/>
</dbReference>
<feature type="domain" description="AIG1-type G" evidence="5">
    <location>
        <begin position="741"/>
        <end position="944"/>
    </location>
</feature>
<comment type="similarity">
    <text evidence="1">Belongs to the TRAFAC class TrmE-Era-EngA-EngB-Septin-like GTPase superfamily. AIG1/Toc34/Toc159-like paraseptin GTPase family. IAN subfamily.</text>
</comment>
<dbReference type="PANTHER" id="PTHR10903">
    <property type="entry name" value="GTPASE, IMAP FAMILY MEMBER-RELATED"/>
    <property type="match status" value="1"/>
</dbReference>
<evidence type="ECO:0000256" key="3">
    <source>
        <dbReference type="ARBA" id="ARBA00023134"/>
    </source>
</evidence>
<comment type="caution">
    <text evidence="6">The sequence shown here is derived from an EMBL/GenBank/DDBJ whole genome shotgun (WGS) entry which is preliminary data.</text>
</comment>
<dbReference type="GO" id="GO:0005525">
    <property type="term" value="F:GTP binding"/>
    <property type="evidence" value="ECO:0007669"/>
    <property type="project" value="UniProtKB-KW"/>
</dbReference>
<dbReference type="InterPro" id="IPR045058">
    <property type="entry name" value="GIMA/IAN/Toc"/>
</dbReference>
<dbReference type="InterPro" id="IPR027417">
    <property type="entry name" value="P-loop_NTPase"/>
</dbReference>
<evidence type="ECO:0000256" key="1">
    <source>
        <dbReference type="ARBA" id="ARBA00008535"/>
    </source>
</evidence>
<feature type="coiled-coil region" evidence="4">
    <location>
        <begin position="52"/>
        <end position="150"/>
    </location>
</feature>
<proteinExistence type="inferred from homology"/>
<keyword evidence="7" id="KW-1185">Reference proteome</keyword>
<dbReference type="CDD" id="cd01852">
    <property type="entry name" value="AIG1"/>
    <property type="match status" value="3"/>
</dbReference>
<dbReference type="PROSITE" id="PS51720">
    <property type="entry name" value="G_AIG1"/>
    <property type="match status" value="3"/>
</dbReference>
<evidence type="ECO:0000256" key="4">
    <source>
        <dbReference type="SAM" id="Coils"/>
    </source>
</evidence>
<dbReference type="FunFam" id="3.40.50.300:FF:000366">
    <property type="entry name" value="GTPase, IMAP family member 2"/>
    <property type="match status" value="3"/>
</dbReference>